<dbReference type="GO" id="GO:0016779">
    <property type="term" value="F:nucleotidyltransferase activity"/>
    <property type="evidence" value="ECO:0007669"/>
    <property type="project" value="UniProtKB-ARBA"/>
</dbReference>
<gene>
    <name evidence="2" type="ORF">S06H3_61316</name>
</gene>
<name>X1Q9U6_9ZZZZ</name>
<reference evidence="2" key="1">
    <citation type="journal article" date="2014" name="Front. Microbiol.">
        <title>High frequency of phylogenetically diverse reductive dehalogenase-homologous genes in deep subseafloor sedimentary metagenomes.</title>
        <authorList>
            <person name="Kawai M."/>
            <person name="Futagami T."/>
            <person name="Toyoda A."/>
            <person name="Takaki Y."/>
            <person name="Nishi S."/>
            <person name="Hori S."/>
            <person name="Arai W."/>
            <person name="Tsubouchi T."/>
            <person name="Morono Y."/>
            <person name="Uchiyama I."/>
            <person name="Ito T."/>
            <person name="Fujiyama A."/>
            <person name="Inagaki F."/>
            <person name="Takami H."/>
        </authorList>
    </citation>
    <scope>NUCLEOTIDE SEQUENCE</scope>
    <source>
        <strain evidence="2">Expedition CK06-06</strain>
    </source>
</reference>
<dbReference type="EMBL" id="BARV01040185">
    <property type="protein sequence ID" value="GAI51581.1"/>
    <property type="molecule type" value="Genomic_DNA"/>
</dbReference>
<dbReference type="Gene3D" id="3.90.550.10">
    <property type="entry name" value="Spore Coat Polysaccharide Biosynthesis Protein SpsA, Chain A"/>
    <property type="match status" value="1"/>
</dbReference>
<accession>X1Q9U6</accession>
<dbReference type="AlphaFoldDB" id="X1Q9U6"/>
<evidence type="ECO:0000259" key="1">
    <source>
        <dbReference type="Pfam" id="PF12804"/>
    </source>
</evidence>
<dbReference type="InterPro" id="IPR029044">
    <property type="entry name" value="Nucleotide-diphossugar_trans"/>
</dbReference>
<organism evidence="2">
    <name type="scientific">marine sediment metagenome</name>
    <dbReference type="NCBI Taxonomy" id="412755"/>
    <lineage>
        <taxon>unclassified sequences</taxon>
        <taxon>metagenomes</taxon>
        <taxon>ecological metagenomes</taxon>
    </lineage>
</organism>
<proteinExistence type="predicted"/>
<dbReference type="SUPFAM" id="SSF53448">
    <property type="entry name" value="Nucleotide-diphospho-sugar transferases"/>
    <property type="match status" value="1"/>
</dbReference>
<dbReference type="Pfam" id="PF12804">
    <property type="entry name" value="NTP_transf_3"/>
    <property type="match status" value="1"/>
</dbReference>
<dbReference type="InterPro" id="IPR025877">
    <property type="entry name" value="MobA-like_NTP_Trfase"/>
</dbReference>
<evidence type="ECO:0000313" key="2">
    <source>
        <dbReference type="EMBL" id="GAI51581.1"/>
    </source>
</evidence>
<comment type="caution">
    <text evidence="2">The sequence shown here is derived from an EMBL/GenBank/DDBJ whole genome shotgun (WGS) entry which is preliminary data.</text>
</comment>
<protein>
    <recommendedName>
        <fullName evidence="1">MobA-like NTP transferase domain-containing protein</fullName>
    </recommendedName>
</protein>
<feature type="domain" description="MobA-like NTP transferase" evidence="1">
    <location>
        <begin position="14"/>
        <end position="53"/>
    </location>
</feature>
<sequence length="58" mass="6310">MGIKRNKEIPPLTVIILAGGKSSRIGTDKNKAILRLNGKRLIDIVISKLKCIVGDNII</sequence>
<feature type="non-terminal residue" evidence="2">
    <location>
        <position position="58"/>
    </location>
</feature>